<accession>A0ABM1EAH9</accession>
<feature type="coiled-coil region" evidence="1">
    <location>
        <begin position="116"/>
        <end position="143"/>
    </location>
</feature>
<keyword evidence="3" id="KW-1185">Reference proteome</keyword>
<organism evidence="3 4">
    <name type="scientific">Priapulus caudatus</name>
    <name type="common">Priapulid worm</name>
    <dbReference type="NCBI Taxonomy" id="37621"/>
    <lineage>
        <taxon>Eukaryota</taxon>
        <taxon>Metazoa</taxon>
        <taxon>Ecdysozoa</taxon>
        <taxon>Scalidophora</taxon>
        <taxon>Priapulida</taxon>
        <taxon>Priapulimorpha</taxon>
        <taxon>Priapulimorphida</taxon>
        <taxon>Priapulidae</taxon>
        <taxon>Priapulus</taxon>
    </lineage>
</organism>
<evidence type="ECO:0000313" key="4">
    <source>
        <dbReference type="RefSeq" id="XP_014669200.1"/>
    </source>
</evidence>
<keyword evidence="1" id="KW-0175">Coiled coil</keyword>
<evidence type="ECO:0000256" key="1">
    <source>
        <dbReference type="SAM" id="Coils"/>
    </source>
</evidence>
<dbReference type="PANTHER" id="PTHR31838:SF1">
    <property type="entry name" value="CENTROSOMAL PROTEIN OF 55 KDA"/>
    <property type="match status" value="1"/>
</dbReference>
<sequence>MTLSRPSGSPRARRGASERSRSTLSPLAMTCDVTRLSSLLPDSTSDIIELTCTCDFNAQAKRLKDENTQLRTMIKEMVERWKREQTTTKEYVKKLHVKIDEEEKCSSAQSNIDSQIANLMQKKETVQREVTVAESNLREMQDLHTATKMQLMQFHERRAEEMNSRDLGRRAEDAERIPLLEQQISVYMEDWKSERTDKERALVKANELEQKVEQMQNMLKHYQDAEDAYNEVRRRSSAHRDVLRSAAYPTGRDHDVVRRSGSYAASGDSFRRSGSHNSSVLEYNIPMSASNQACVVSRGTSPVVTVRCNLSPRASLYVTDDLDFDSTPGATGTSSPRITTPCGSRAASVSPRHSTIIVEDVTSDKEDVYGAPPDNERFLHCPKCTRPYPENRHDELVEHFELCSEVDH</sequence>
<dbReference type="RefSeq" id="XP_014669200.1">
    <property type="nucleotide sequence ID" value="XM_014813714.1"/>
</dbReference>
<gene>
    <name evidence="4" type="primary">LOC106810384</name>
</gene>
<dbReference type="Proteomes" id="UP000695022">
    <property type="component" value="Unplaced"/>
</dbReference>
<feature type="region of interest" description="Disordered" evidence="2">
    <location>
        <begin position="1"/>
        <end position="23"/>
    </location>
</feature>
<dbReference type="PANTHER" id="PTHR31838">
    <property type="entry name" value="CENTROSOMAL PROTEIN OF 55 KDA"/>
    <property type="match status" value="1"/>
</dbReference>
<feature type="region of interest" description="Disordered" evidence="2">
    <location>
        <begin position="325"/>
        <end position="349"/>
    </location>
</feature>
<name>A0ABM1EAH9_PRICU</name>
<evidence type="ECO:0000313" key="3">
    <source>
        <dbReference type="Proteomes" id="UP000695022"/>
    </source>
</evidence>
<feature type="compositionally biased region" description="Polar residues" evidence="2">
    <location>
        <begin position="328"/>
        <end position="342"/>
    </location>
</feature>
<dbReference type="InterPro" id="IPR038926">
    <property type="entry name" value="CEP55"/>
</dbReference>
<protein>
    <submittedName>
        <fullName evidence="4">Uncharacterized protein LOC106810384 isoform X1</fullName>
    </submittedName>
</protein>
<evidence type="ECO:0000256" key="2">
    <source>
        <dbReference type="SAM" id="MobiDB-lite"/>
    </source>
</evidence>
<proteinExistence type="predicted"/>
<reference evidence="4" key="1">
    <citation type="submission" date="2025-08" db="UniProtKB">
        <authorList>
            <consortium name="RefSeq"/>
        </authorList>
    </citation>
    <scope>IDENTIFICATION</scope>
</reference>
<feature type="compositionally biased region" description="Low complexity" evidence="2">
    <location>
        <begin position="1"/>
        <end position="10"/>
    </location>
</feature>
<dbReference type="GeneID" id="106810384"/>
<feature type="compositionally biased region" description="Basic and acidic residues" evidence="2">
    <location>
        <begin position="230"/>
        <end position="243"/>
    </location>
</feature>
<feature type="region of interest" description="Disordered" evidence="2">
    <location>
        <begin position="230"/>
        <end position="255"/>
    </location>
</feature>